<keyword evidence="3" id="KW-1185">Reference proteome</keyword>
<feature type="compositionally biased region" description="Polar residues" evidence="1">
    <location>
        <begin position="114"/>
        <end position="130"/>
    </location>
</feature>
<dbReference type="EMBL" id="MU005774">
    <property type="protein sequence ID" value="KAF2707083.1"/>
    <property type="molecule type" value="Genomic_DNA"/>
</dbReference>
<gene>
    <name evidence="2" type="ORF">K504DRAFT_458542</name>
</gene>
<feature type="compositionally biased region" description="Basic and acidic residues" evidence="1">
    <location>
        <begin position="98"/>
        <end position="112"/>
    </location>
</feature>
<name>A0A6G1K395_9PLEO</name>
<evidence type="ECO:0000313" key="2">
    <source>
        <dbReference type="EMBL" id="KAF2707083.1"/>
    </source>
</evidence>
<proteinExistence type="predicted"/>
<accession>A0A6G1K395</accession>
<feature type="region of interest" description="Disordered" evidence="1">
    <location>
        <begin position="53"/>
        <end position="131"/>
    </location>
</feature>
<dbReference type="Proteomes" id="UP000799428">
    <property type="component" value="Unassembled WGS sequence"/>
</dbReference>
<feature type="compositionally biased region" description="Basic and acidic residues" evidence="1">
    <location>
        <begin position="60"/>
        <end position="86"/>
    </location>
</feature>
<protein>
    <submittedName>
        <fullName evidence="2">Uncharacterized protein</fullName>
    </submittedName>
</protein>
<dbReference type="AlphaFoldDB" id="A0A6G1K395"/>
<reference evidence="2" key="1">
    <citation type="journal article" date="2020" name="Stud. Mycol.">
        <title>101 Dothideomycetes genomes: a test case for predicting lifestyles and emergence of pathogens.</title>
        <authorList>
            <person name="Haridas S."/>
            <person name="Albert R."/>
            <person name="Binder M."/>
            <person name="Bloem J."/>
            <person name="Labutti K."/>
            <person name="Salamov A."/>
            <person name="Andreopoulos B."/>
            <person name="Baker S."/>
            <person name="Barry K."/>
            <person name="Bills G."/>
            <person name="Bluhm B."/>
            <person name="Cannon C."/>
            <person name="Castanera R."/>
            <person name="Culley D."/>
            <person name="Daum C."/>
            <person name="Ezra D."/>
            <person name="Gonzalez J."/>
            <person name="Henrissat B."/>
            <person name="Kuo A."/>
            <person name="Liang C."/>
            <person name="Lipzen A."/>
            <person name="Lutzoni F."/>
            <person name="Magnuson J."/>
            <person name="Mondo S."/>
            <person name="Nolan M."/>
            <person name="Ohm R."/>
            <person name="Pangilinan J."/>
            <person name="Park H.-J."/>
            <person name="Ramirez L."/>
            <person name="Alfaro M."/>
            <person name="Sun H."/>
            <person name="Tritt A."/>
            <person name="Yoshinaga Y."/>
            <person name="Zwiers L.-H."/>
            <person name="Turgeon B."/>
            <person name="Goodwin S."/>
            <person name="Spatafora J."/>
            <person name="Crous P."/>
            <person name="Grigoriev I."/>
        </authorList>
    </citation>
    <scope>NUCLEOTIDE SEQUENCE</scope>
    <source>
        <strain evidence="2">CBS 279.74</strain>
    </source>
</reference>
<organism evidence="2 3">
    <name type="scientific">Pleomassaria siparia CBS 279.74</name>
    <dbReference type="NCBI Taxonomy" id="1314801"/>
    <lineage>
        <taxon>Eukaryota</taxon>
        <taxon>Fungi</taxon>
        <taxon>Dikarya</taxon>
        <taxon>Ascomycota</taxon>
        <taxon>Pezizomycotina</taxon>
        <taxon>Dothideomycetes</taxon>
        <taxon>Pleosporomycetidae</taxon>
        <taxon>Pleosporales</taxon>
        <taxon>Pleomassariaceae</taxon>
        <taxon>Pleomassaria</taxon>
    </lineage>
</organism>
<evidence type="ECO:0000313" key="3">
    <source>
        <dbReference type="Proteomes" id="UP000799428"/>
    </source>
</evidence>
<sequence length="284" mass="30398">MFNITGVPGMSGLGMTWNVYSHCWDITDTLLGQFELGLTNGANKKLSSIKGSGYTFEKTGQNDKKPDSGEAGEIKPASEFRTETRSGSKTQSKPTSKHFNDTRAASEYEPYKPSRTTSQAGDSGASITPSPKSPQDYYYAVIKNMALIGLIKTEYVSGGSTWTSTSTSRSTVTDGPWGTVYRAEGDGASIIPSPNSPRVVHQGVVKVVHISGSSTWTSTSTSRSTAIAKPWKTIYRAEGDGASITPSPKFPQMVYYDLVETVHVGGGSTWTSTSTHTATMTGWA</sequence>
<evidence type="ECO:0000256" key="1">
    <source>
        <dbReference type="SAM" id="MobiDB-lite"/>
    </source>
</evidence>